<evidence type="ECO:0000313" key="2">
    <source>
        <dbReference type="WBParaSite" id="MhA1_Contig333.frz3.gene23"/>
    </source>
</evidence>
<proteinExistence type="predicted"/>
<dbReference type="WBParaSite" id="MhA1_Contig333.frz3.gene23">
    <property type="protein sequence ID" value="MhA1_Contig333.frz3.gene23"/>
    <property type="gene ID" value="MhA1_Contig333.frz3.gene23"/>
</dbReference>
<name>A0A1I8BLY5_MELHA</name>
<keyword evidence="1" id="KW-1185">Reference proteome</keyword>
<dbReference type="AlphaFoldDB" id="A0A1I8BLY5"/>
<organism evidence="1 2">
    <name type="scientific">Meloidogyne hapla</name>
    <name type="common">Root-knot nematode worm</name>
    <dbReference type="NCBI Taxonomy" id="6305"/>
    <lineage>
        <taxon>Eukaryota</taxon>
        <taxon>Metazoa</taxon>
        <taxon>Ecdysozoa</taxon>
        <taxon>Nematoda</taxon>
        <taxon>Chromadorea</taxon>
        <taxon>Rhabditida</taxon>
        <taxon>Tylenchina</taxon>
        <taxon>Tylenchomorpha</taxon>
        <taxon>Tylenchoidea</taxon>
        <taxon>Meloidogynidae</taxon>
        <taxon>Meloidogyninae</taxon>
        <taxon>Meloidogyne</taxon>
    </lineage>
</organism>
<protein>
    <submittedName>
        <fullName evidence="2">DrsE domain-containing protein</fullName>
    </submittedName>
</protein>
<evidence type="ECO:0000313" key="1">
    <source>
        <dbReference type="Proteomes" id="UP000095281"/>
    </source>
</evidence>
<accession>A0A1I8BLY5</accession>
<sequence>MNKIKILFMCGEVEINKEELKDIENDIIHYAHVENETFEKIASEG</sequence>
<dbReference type="Proteomes" id="UP000095281">
    <property type="component" value="Unplaced"/>
</dbReference>
<reference evidence="2" key="1">
    <citation type="submission" date="2016-11" db="UniProtKB">
        <authorList>
            <consortium name="WormBaseParasite"/>
        </authorList>
    </citation>
    <scope>IDENTIFICATION</scope>
</reference>